<evidence type="ECO:0000256" key="4">
    <source>
        <dbReference type="ARBA" id="ARBA00011946"/>
    </source>
</evidence>
<comment type="subcellular location">
    <subcellularLocation>
        <location evidence="11">Cytoplasm</location>
    </subcellularLocation>
</comment>
<comment type="catalytic activity">
    <reaction evidence="1 11">
        <text>1-(5-phospho-beta-D-ribosyl)-ATP + diphosphate = 5-phospho-alpha-D-ribose 1-diphosphate + ATP</text>
        <dbReference type="Rhea" id="RHEA:18473"/>
        <dbReference type="ChEBI" id="CHEBI:30616"/>
        <dbReference type="ChEBI" id="CHEBI:33019"/>
        <dbReference type="ChEBI" id="CHEBI:58017"/>
        <dbReference type="ChEBI" id="CHEBI:73183"/>
        <dbReference type="EC" id="2.4.2.17"/>
    </reaction>
</comment>
<dbReference type="GO" id="GO:0005737">
    <property type="term" value="C:cytoplasm"/>
    <property type="evidence" value="ECO:0007669"/>
    <property type="project" value="UniProtKB-SubCell"/>
</dbReference>
<comment type="similarity">
    <text evidence="3 11">Belongs to the ATP phosphoribosyltransferase family. Long subfamily.</text>
</comment>
<dbReference type="AlphaFoldDB" id="A0A1D9DZ69"/>
<keyword evidence="8 11" id="KW-0808">Transferase</keyword>
<dbReference type="InterPro" id="IPR013115">
    <property type="entry name" value="HisG_C"/>
</dbReference>
<evidence type="ECO:0000313" key="15">
    <source>
        <dbReference type="Proteomes" id="UP000243784"/>
    </source>
</evidence>
<evidence type="ECO:0000256" key="7">
    <source>
        <dbReference type="ARBA" id="ARBA00022676"/>
    </source>
</evidence>
<keyword evidence="11" id="KW-0963">Cytoplasm</keyword>
<evidence type="ECO:0000256" key="5">
    <source>
        <dbReference type="ARBA" id="ARBA00020998"/>
    </source>
</evidence>
<dbReference type="OrthoDB" id="9801867at2"/>
<comment type="pathway">
    <text evidence="2 11">Amino-acid biosynthesis; L-histidine biosynthesis; L-histidine from 5-phospho-alpha-D-ribose 1-diphosphate: step 1/9.</text>
</comment>
<sequence>MLRVAVPNKGILSETAIVMLREAGYTTRRDPKDLHVVDTQNDIEFFYLRPRDIATYVGSGSLDAGFTGLDLLRDSRSEANSVADLGFGGSTFRFAGPVGRFQSIEQLGGLRVATAYPHLVEDFLAEHQISAKIVQLDGAVEVAVRLGVADAVADVVSTGNTLRQAGLEIFGPVILQSSAQLIVSPKVVDEHQQLLRRMQGVLVAREYVIFDYDCPTALVEEAAKITPGIESPTVSPLRDEDWVAVRSLVKTSETNAKMDELYALGARAILVSAIHAARI</sequence>
<keyword evidence="7 11" id="KW-0328">Glycosyltransferase</keyword>
<dbReference type="NCBIfam" id="TIGR00070">
    <property type="entry name" value="hisG"/>
    <property type="match status" value="1"/>
</dbReference>
<evidence type="ECO:0000256" key="10">
    <source>
        <dbReference type="ARBA" id="ARBA00024861"/>
    </source>
</evidence>
<dbReference type="KEGG" id="rpla:A4Z71_03615"/>
<evidence type="ECO:0000313" key="14">
    <source>
        <dbReference type="EMBL" id="AOY56070.1"/>
    </source>
</evidence>
<dbReference type="UniPathway" id="UPA00031">
    <property type="reaction ID" value="UER00006"/>
</dbReference>
<evidence type="ECO:0000256" key="9">
    <source>
        <dbReference type="ARBA" id="ARBA00023102"/>
    </source>
</evidence>
<comment type="cofactor">
    <cofactor evidence="11">
        <name>Mg(2+)</name>
        <dbReference type="ChEBI" id="CHEBI:18420"/>
    </cofactor>
</comment>
<comment type="function">
    <text evidence="10 11">Catalyzes the condensation of ATP and 5-phosphoribose 1-diphosphate to form N'-(5'-phosphoribosyl)-ATP (PR-ATP). Has a crucial role in the pathway because the rate of histidine biosynthesis seems to be controlled primarily by regulation of HisG enzymatic activity.</text>
</comment>
<keyword evidence="9 11" id="KW-0368">Histidine biosynthesis</keyword>
<reference evidence="14 15" key="1">
    <citation type="journal article" date="2016" name="Biochim. Biophys. Acta">
        <title>Photochemical characterization of actinorhodopsin and its functional existence in the natural host.</title>
        <authorList>
            <person name="Nakamura S."/>
            <person name="Kikukawa T."/>
            <person name="Tamogami J."/>
            <person name="Kamiya M."/>
            <person name="Aizawa T."/>
            <person name="Hahn M.W."/>
            <person name="Ihara K."/>
            <person name="Kamo N."/>
            <person name="Demura M."/>
        </authorList>
    </citation>
    <scope>NUCLEOTIDE SEQUENCE [LARGE SCALE GENOMIC DNA]</scope>
    <source>
        <strain evidence="14 15">MWH-Dar1</strain>
    </source>
</reference>
<dbReference type="EC" id="2.4.2.17" evidence="4 11"/>
<evidence type="ECO:0000256" key="11">
    <source>
        <dbReference type="HAMAP-Rule" id="MF_00079"/>
    </source>
</evidence>
<evidence type="ECO:0000256" key="6">
    <source>
        <dbReference type="ARBA" id="ARBA00022605"/>
    </source>
</evidence>
<dbReference type="SUPFAM" id="SSF54913">
    <property type="entry name" value="GlnB-like"/>
    <property type="match status" value="1"/>
</dbReference>
<proteinExistence type="inferred from homology"/>
<name>A0A1D9DZ69_9MICO</name>
<evidence type="ECO:0000256" key="3">
    <source>
        <dbReference type="ARBA" id="ARBA00007955"/>
    </source>
</evidence>
<dbReference type="Pfam" id="PF01634">
    <property type="entry name" value="HisG"/>
    <property type="match status" value="1"/>
</dbReference>
<keyword evidence="15" id="KW-1185">Reference proteome</keyword>
<dbReference type="GO" id="GO:0003879">
    <property type="term" value="F:ATP phosphoribosyltransferase activity"/>
    <property type="evidence" value="ECO:0007669"/>
    <property type="project" value="UniProtKB-UniRule"/>
</dbReference>
<protein>
    <recommendedName>
        <fullName evidence="5 11">ATP phosphoribosyltransferase</fullName>
        <shortName evidence="11">ATP-PRT</shortName>
        <shortName evidence="11">ATP-PRTase</shortName>
        <ecNumber evidence="4 11">2.4.2.17</ecNumber>
    </recommendedName>
</protein>
<dbReference type="InterPro" id="IPR015867">
    <property type="entry name" value="N-reg_PII/ATP_PRibTrfase_C"/>
</dbReference>
<dbReference type="NCBIfam" id="TIGR03455">
    <property type="entry name" value="HisG_C-term"/>
    <property type="match status" value="1"/>
</dbReference>
<dbReference type="STRING" id="535712.A4Z71_03615"/>
<dbReference type="InterPro" id="IPR018198">
    <property type="entry name" value="ATP_PRibTrfase_CS"/>
</dbReference>
<dbReference type="Pfam" id="PF08029">
    <property type="entry name" value="HisG_C"/>
    <property type="match status" value="1"/>
</dbReference>
<dbReference type="PROSITE" id="PS01316">
    <property type="entry name" value="ATP_P_PHORIBOSYLTR"/>
    <property type="match status" value="1"/>
</dbReference>
<dbReference type="InterPro" id="IPR001348">
    <property type="entry name" value="ATP_PRibTrfase_HisG"/>
</dbReference>
<evidence type="ECO:0000256" key="8">
    <source>
        <dbReference type="ARBA" id="ARBA00022679"/>
    </source>
</evidence>
<dbReference type="EMBL" id="CP015208">
    <property type="protein sequence ID" value="AOY56070.1"/>
    <property type="molecule type" value="Genomic_DNA"/>
</dbReference>
<keyword evidence="11" id="KW-0547">Nucleotide-binding</keyword>
<dbReference type="Gene3D" id="3.30.70.120">
    <property type="match status" value="1"/>
</dbReference>
<dbReference type="PANTHER" id="PTHR21403:SF8">
    <property type="entry name" value="ATP PHOSPHORIBOSYLTRANSFERASE"/>
    <property type="match status" value="1"/>
</dbReference>
<dbReference type="SUPFAM" id="SSF53850">
    <property type="entry name" value="Periplasmic binding protein-like II"/>
    <property type="match status" value="1"/>
</dbReference>
<feature type="domain" description="Histidine biosynthesis HisG C-terminal" evidence="13">
    <location>
        <begin position="204"/>
        <end position="275"/>
    </location>
</feature>
<keyword evidence="11" id="KW-0460">Magnesium</keyword>
<dbReference type="InterPro" id="IPR011322">
    <property type="entry name" value="N-reg_PII-like_a/b"/>
</dbReference>
<keyword evidence="11" id="KW-0479">Metal-binding</keyword>
<evidence type="ECO:0000256" key="1">
    <source>
        <dbReference type="ARBA" id="ARBA00000915"/>
    </source>
</evidence>
<dbReference type="GO" id="GO:0000105">
    <property type="term" value="P:L-histidine biosynthetic process"/>
    <property type="evidence" value="ECO:0007669"/>
    <property type="project" value="UniProtKB-UniRule"/>
</dbReference>
<dbReference type="HAMAP" id="MF_00079">
    <property type="entry name" value="HisG_Long"/>
    <property type="match status" value="1"/>
</dbReference>
<comment type="activity regulation">
    <text evidence="11">Feedback inhibited by histidine.</text>
</comment>
<dbReference type="Gene3D" id="3.40.190.10">
    <property type="entry name" value="Periplasmic binding protein-like II"/>
    <property type="match status" value="2"/>
</dbReference>
<gene>
    <name evidence="11" type="primary">hisG</name>
    <name evidence="14" type="ORF">A4Z71_03615</name>
</gene>
<evidence type="ECO:0000256" key="2">
    <source>
        <dbReference type="ARBA" id="ARBA00004667"/>
    </source>
</evidence>
<dbReference type="RefSeq" id="WP_070954580.1">
    <property type="nucleotide sequence ID" value="NZ_CP015208.1"/>
</dbReference>
<evidence type="ECO:0000259" key="12">
    <source>
        <dbReference type="Pfam" id="PF01634"/>
    </source>
</evidence>
<evidence type="ECO:0000259" key="13">
    <source>
        <dbReference type="Pfam" id="PF08029"/>
    </source>
</evidence>
<dbReference type="Proteomes" id="UP000243784">
    <property type="component" value="Chromosome"/>
</dbReference>
<keyword evidence="6 11" id="KW-0028">Amino-acid biosynthesis</keyword>
<dbReference type="PANTHER" id="PTHR21403">
    <property type="entry name" value="ATP PHOSPHORIBOSYLTRANSFERASE ATP-PRTASE"/>
    <property type="match status" value="1"/>
</dbReference>
<accession>A0A1D9DZ69</accession>
<keyword evidence="11" id="KW-0067">ATP-binding</keyword>
<organism evidence="14 15">
    <name type="scientific">Candidatus Rhodoluna planktonica</name>
    <dbReference type="NCBI Taxonomy" id="535712"/>
    <lineage>
        <taxon>Bacteria</taxon>
        <taxon>Bacillati</taxon>
        <taxon>Actinomycetota</taxon>
        <taxon>Actinomycetes</taxon>
        <taxon>Micrococcales</taxon>
        <taxon>Microbacteriaceae</taxon>
        <taxon>Luna cluster</taxon>
        <taxon>Luna-1 subcluster</taxon>
        <taxon>Rhodoluna</taxon>
    </lineage>
</organism>
<dbReference type="GO" id="GO:0005524">
    <property type="term" value="F:ATP binding"/>
    <property type="evidence" value="ECO:0007669"/>
    <property type="project" value="UniProtKB-KW"/>
</dbReference>
<dbReference type="GO" id="GO:0000287">
    <property type="term" value="F:magnesium ion binding"/>
    <property type="evidence" value="ECO:0007669"/>
    <property type="project" value="UniProtKB-UniRule"/>
</dbReference>
<feature type="domain" description="ATP phosphoribosyltransferase catalytic" evidence="12">
    <location>
        <begin position="49"/>
        <end position="199"/>
    </location>
</feature>
<dbReference type="InterPro" id="IPR020621">
    <property type="entry name" value="ATP-PRT_HisG_long"/>
</dbReference>
<dbReference type="InterPro" id="IPR013820">
    <property type="entry name" value="ATP_PRibTrfase_cat"/>
</dbReference>